<evidence type="ECO:0000256" key="2">
    <source>
        <dbReference type="ARBA" id="ARBA00022803"/>
    </source>
</evidence>
<dbReference type="EMBL" id="KV784354">
    <property type="protein sequence ID" value="OEU21116.1"/>
    <property type="molecule type" value="Genomic_DNA"/>
</dbReference>
<keyword evidence="1" id="KW-0677">Repeat</keyword>
<protein>
    <submittedName>
        <fullName evidence="4">TPR-like protein</fullName>
    </submittedName>
</protein>
<feature type="region of interest" description="Disordered" evidence="3">
    <location>
        <begin position="399"/>
        <end position="418"/>
    </location>
</feature>
<keyword evidence="5" id="KW-1185">Reference proteome</keyword>
<dbReference type="InterPro" id="IPR019734">
    <property type="entry name" value="TPR_rpt"/>
</dbReference>
<evidence type="ECO:0000313" key="4">
    <source>
        <dbReference type="EMBL" id="OEU21116.1"/>
    </source>
</evidence>
<keyword evidence="2" id="KW-0802">TPR repeat</keyword>
<evidence type="ECO:0000256" key="1">
    <source>
        <dbReference type="ARBA" id="ARBA00022737"/>
    </source>
</evidence>
<dbReference type="OrthoDB" id="626167at2759"/>
<organism evidence="4 5">
    <name type="scientific">Fragilariopsis cylindrus CCMP1102</name>
    <dbReference type="NCBI Taxonomy" id="635003"/>
    <lineage>
        <taxon>Eukaryota</taxon>
        <taxon>Sar</taxon>
        <taxon>Stramenopiles</taxon>
        <taxon>Ochrophyta</taxon>
        <taxon>Bacillariophyta</taxon>
        <taxon>Bacillariophyceae</taxon>
        <taxon>Bacillariophycidae</taxon>
        <taxon>Bacillariales</taxon>
        <taxon>Bacillariaceae</taxon>
        <taxon>Fragilariopsis</taxon>
    </lineage>
</organism>
<evidence type="ECO:0000313" key="5">
    <source>
        <dbReference type="Proteomes" id="UP000095751"/>
    </source>
</evidence>
<reference evidence="4 5" key="1">
    <citation type="submission" date="2016-09" db="EMBL/GenBank/DDBJ databases">
        <title>Extensive genetic diversity and differential bi-allelic expression allows diatom success in the polar Southern Ocean.</title>
        <authorList>
            <consortium name="DOE Joint Genome Institute"/>
            <person name="Mock T."/>
            <person name="Otillar R.P."/>
            <person name="Strauss J."/>
            <person name="Dupont C."/>
            <person name="Frickenhaus S."/>
            <person name="Maumus F."/>
            <person name="Mcmullan M."/>
            <person name="Sanges R."/>
            <person name="Schmutz J."/>
            <person name="Toseland A."/>
            <person name="Valas R."/>
            <person name="Veluchamy A."/>
            <person name="Ward B.J."/>
            <person name="Allen A."/>
            <person name="Barry K."/>
            <person name="Falciatore A."/>
            <person name="Ferrante M."/>
            <person name="Fortunato A.E."/>
            <person name="Gloeckner G."/>
            <person name="Gruber A."/>
            <person name="Hipkin R."/>
            <person name="Janech M."/>
            <person name="Kroth P."/>
            <person name="Leese F."/>
            <person name="Lindquist E."/>
            <person name="Lyon B.R."/>
            <person name="Martin J."/>
            <person name="Mayer C."/>
            <person name="Parker M."/>
            <person name="Quesneville H."/>
            <person name="Raymond J."/>
            <person name="Uhlig C."/>
            <person name="Valentin K.U."/>
            <person name="Worden A.Z."/>
            <person name="Armbrust E.V."/>
            <person name="Bowler C."/>
            <person name="Green B."/>
            <person name="Moulton V."/>
            <person name="Van Oosterhout C."/>
            <person name="Grigoriev I."/>
        </authorList>
    </citation>
    <scope>NUCLEOTIDE SEQUENCE [LARGE SCALE GENOMIC DNA]</scope>
    <source>
        <strain evidence="4 5">CCMP1102</strain>
    </source>
</reference>
<evidence type="ECO:0000256" key="3">
    <source>
        <dbReference type="SAM" id="MobiDB-lite"/>
    </source>
</evidence>
<dbReference type="PANTHER" id="PTHR45641:SF19">
    <property type="entry name" value="NEPHROCYSTIN-3"/>
    <property type="match status" value="1"/>
</dbReference>
<gene>
    <name evidence="4" type="ORF">FRACYDRAFT_234743</name>
</gene>
<dbReference type="Pfam" id="PF13424">
    <property type="entry name" value="TPR_12"/>
    <property type="match status" value="1"/>
</dbReference>
<sequence length="530" mass="58645">MNIPPKIANNNDHERYRRVAGRSTSKVVADKFKHNNKCHQTKSRITMTSTSTPTPTTTTTTTTIAPYQVIHSHSVASTVEDETQMSGGGCSAQTQQAGTTSAHLLILEGIGYHKNKQYAKALQLFNTVLKSQMLHTDGDHPFLAITLANIGSVYLRQGRYQYAEESLRMALVMIRRLRILFDKRCCDEEEEEEGMMIVPKVPSLAGVLNNLGTVKSLQGNHRDSLEYYWGALKDGENHGDSTRREISNSLYNIGRISFLLKNYPVALRMLNASLRLEKQLHGEGSVKVVDTLDLIGFVCLSSSSSTNDNNKLLGAAMIILTEALLITSTHYGSVHEKVAISLLNVGMVLEKQGRLDDALRSFNTAHDIFTKLGLTEYSNRGMSTVIRSVNDIQELMLSREDNNNDNNDGNNNNENHQEDNINTIESSSLSSILSSNRNSKISAVAETTPMTTTAAMSTAASVCSNVTPTYDDDNIDNIYNNCTIYKDLNIDSQSYSGGFGCNAEYREDSYMEFDYDDSSISSIVESRDDA</sequence>
<dbReference type="Pfam" id="PF13374">
    <property type="entry name" value="TPR_10"/>
    <property type="match status" value="1"/>
</dbReference>
<dbReference type="SMART" id="SM00028">
    <property type="entry name" value="TPR"/>
    <property type="match status" value="5"/>
</dbReference>
<dbReference type="InParanoid" id="A0A1E7FSJ7"/>
<proteinExistence type="predicted"/>
<dbReference type="SUPFAM" id="SSF48452">
    <property type="entry name" value="TPR-like"/>
    <property type="match status" value="1"/>
</dbReference>
<feature type="compositionally biased region" description="Low complexity" evidence="3">
    <location>
        <begin position="404"/>
        <end position="418"/>
    </location>
</feature>
<name>A0A1E7FSJ7_9STRA</name>
<dbReference type="KEGG" id="fcy:FRACYDRAFT_234743"/>
<accession>A0A1E7FSJ7</accession>
<dbReference type="Gene3D" id="1.25.40.10">
    <property type="entry name" value="Tetratricopeptide repeat domain"/>
    <property type="match status" value="2"/>
</dbReference>
<dbReference type="InterPro" id="IPR011990">
    <property type="entry name" value="TPR-like_helical_dom_sf"/>
</dbReference>
<dbReference type="AlphaFoldDB" id="A0A1E7FSJ7"/>
<dbReference type="Proteomes" id="UP000095751">
    <property type="component" value="Unassembled WGS sequence"/>
</dbReference>
<dbReference type="PANTHER" id="PTHR45641">
    <property type="entry name" value="TETRATRICOPEPTIDE REPEAT PROTEIN (AFU_ORTHOLOGUE AFUA_6G03870)"/>
    <property type="match status" value="1"/>
</dbReference>